<dbReference type="PANTHER" id="PTHR33116:SF76">
    <property type="entry name" value="DUF4283 DOMAIN-CONTAINING PROTEIN"/>
    <property type="match status" value="1"/>
</dbReference>
<evidence type="ECO:0000313" key="2">
    <source>
        <dbReference type="EMBL" id="KAL0428117.1"/>
    </source>
</evidence>
<sequence>MKGMLHKLIDPSQNAFVPRWNISDNILLAQELFSEYNQKRLPPRCALKVDLRKAYDIVEWGFLTATLKLFKFPAVFIHWVTECVSTASYSISLNGSVHGYFQAKAAWWSSRLSFAGRAQIIKSILGTLHNYWSSSFILSKGIMKCIESKLRSFLWKGCDGQGYAKVHWEQVCLHKESGGLGIKSVAATNAGLMNVILDSEWNWPDLRSIIVARILEELPVLQPPKDRITWPTTPSESDLGDKEMAQKTAHEGSILSHDCSTNLSYLVGTKQKKIPRKFYFTRSGSKADS</sequence>
<name>A0AAW2VIU0_9LAMI</name>
<dbReference type="PANTHER" id="PTHR33116">
    <property type="entry name" value="REVERSE TRANSCRIPTASE ZINC-BINDING DOMAIN-CONTAINING PROTEIN-RELATED-RELATED"/>
    <property type="match status" value="1"/>
</dbReference>
<dbReference type="AlphaFoldDB" id="A0AAW2VIU0"/>
<gene>
    <name evidence="2" type="ORF">Slati_2986500</name>
</gene>
<comment type="caution">
    <text evidence="2">The sequence shown here is derived from an EMBL/GenBank/DDBJ whole genome shotgun (WGS) entry which is preliminary data.</text>
</comment>
<dbReference type="EMBL" id="JACGWN010000010">
    <property type="protein sequence ID" value="KAL0428117.1"/>
    <property type="molecule type" value="Genomic_DNA"/>
</dbReference>
<accession>A0AAW2VIU0</accession>
<feature type="region of interest" description="Disordered" evidence="1">
    <location>
        <begin position="226"/>
        <end position="253"/>
    </location>
</feature>
<reference evidence="2" key="2">
    <citation type="journal article" date="2024" name="Plant">
        <title>Genomic evolution and insights into agronomic trait innovations of Sesamum species.</title>
        <authorList>
            <person name="Miao H."/>
            <person name="Wang L."/>
            <person name="Qu L."/>
            <person name="Liu H."/>
            <person name="Sun Y."/>
            <person name="Le M."/>
            <person name="Wang Q."/>
            <person name="Wei S."/>
            <person name="Zheng Y."/>
            <person name="Lin W."/>
            <person name="Duan Y."/>
            <person name="Cao H."/>
            <person name="Xiong S."/>
            <person name="Wang X."/>
            <person name="Wei L."/>
            <person name="Li C."/>
            <person name="Ma Q."/>
            <person name="Ju M."/>
            <person name="Zhao R."/>
            <person name="Li G."/>
            <person name="Mu C."/>
            <person name="Tian Q."/>
            <person name="Mei H."/>
            <person name="Zhang T."/>
            <person name="Gao T."/>
            <person name="Zhang H."/>
        </authorList>
    </citation>
    <scope>NUCLEOTIDE SEQUENCE</scope>
    <source>
        <strain evidence="2">KEN1</strain>
    </source>
</reference>
<evidence type="ECO:0008006" key="3">
    <source>
        <dbReference type="Google" id="ProtNLM"/>
    </source>
</evidence>
<organism evidence="2">
    <name type="scientific">Sesamum latifolium</name>
    <dbReference type="NCBI Taxonomy" id="2727402"/>
    <lineage>
        <taxon>Eukaryota</taxon>
        <taxon>Viridiplantae</taxon>
        <taxon>Streptophyta</taxon>
        <taxon>Embryophyta</taxon>
        <taxon>Tracheophyta</taxon>
        <taxon>Spermatophyta</taxon>
        <taxon>Magnoliopsida</taxon>
        <taxon>eudicotyledons</taxon>
        <taxon>Gunneridae</taxon>
        <taxon>Pentapetalae</taxon>
        <taxon>asterids</taxon>
        <taxon>lamiids</taxon>
        <taxon>Lamiales</taxon>
        <taxon>Pedaliaceae</taxon>
        <taxon>Sesamum</taxon>
    </lineage>
</organism>
<proteinExistence type="predicted"/>
<evidence type="ECO:0000256" key="1">
    <source>
        <dbReference type="SAM" id="MobiDB-lite"/>
    </source>
</evidence>
<feature type="compositionally biased region" description="Basic and acidic residues" evidence="1">
    <location>
        <begin position="239"/>
        <end position="250"/>
    </location>
</feature>
<reference evidence="2" key="1">
    <citation type="submission" date="2020-06" db="EMBL/GenBank/DDBJ databases">
        <authorList>
            <person name="Li T."/>
            <person name="Hu X."/>
            <person name="Zhang T."/>
            <person name="Song X."/>
            <person name="Zhang H."/>
            <person name="Dai N."/>
            <person name="Sheng W."/>
            <person name="Hou X."/>
            <person name="Wei L."/>
        </authorList>
    </citation>
    <scope>NUCLEOTIDE SEQUENCE</scope>
    <source>
        <strain evidence="2">KEN1</strain>
        <tissue evidence="2">Leaf</tissue>
    </source>
</reference>
<protein>
    <recommendedName>
        <fullName evidence="3">Reverse transcriptase domain-containing protein</fullName>
    </recommendedName>
</protein>